<evidence type="ECO:0000256" key="1">
    <source>
        <dbReference type="SAM" id="Phobius"/>
    </source>
</evidence>
<keyword evidence="1" id="KW-0472">Membrane</keyword>
<keyword evidence="1" id="KW-1133">Transmembrane helix</keyword>
<comment type="caution">
    <text evidence="2">The sequence shown here is derived from an EMBL/GenBank/DDBJ whole genome shotgun (WGS) entry which is preliminary data.</text>
</comment>
<feature type="transmembrane region" description="Helical" evidence="1">
    <location>
        <begin position="87"/>
        <end position="106"/>
    </location>
</feature>
<evidence type="ECO:0000313" key="2">
    <source>
        <dbReference type="EMBL" id="KKL14728.1"/>
    </source>
</evidence>
<feature type="non-terminal residue" evidence="2">
    <location>
        <position position="1"/>
    </location>
</feature>
<keyword evidence="1" id="KW-0812">Transmembrane</keyword>
<dbReference type="AlphaFoldDB" id="A0A0F9DS51"/>
<reference evidence="2" key="1">
    <citation type="journal article" date="2015" name="Nature">
        <title>Complex archaea that bridge the gap between prokaryotes and eukaryotes.</title>
        <authorList>
            <person name="Spang A."/>
            <person name="Saw J.H."/>
            <person name="Jorgensen S.L."/>
            <person name="Zaremba-Niedzwiedzka K."/>
            <person name="Martijn J."/>
            <person name="Lind A.E."/>
            <person name="van Eijk R."/>
            <person name="Schleper C."/>
            <person name="Guy L."/>
            <person name="Ettema T.J."/>
        </authorList>
    </citation>
    <scope>NUCLEOTIDE SEQUENCE</scope>
</reference>
<organism evidence="2">
    <name type="scientific">marine sediment metagenome</name>
    <dbReference type="NCBI Taxonomy" id="412755"/>
    <lineage>
        <taxon>unclassified sequences</taxon>
        <taxon>metagenomes</taxon>
        <taxon>ecological metagenomes</taxon>
    </lineage>
</organism>
<proteinExistence type="predicted"/>
<accession>A0A0F9DS51</accession>
<sequence>RITNISIKLNHNLKYSIVEIDYLPQSWLVSGESTKMIVEVEIANINTLEINISITAQNIITNENITVSNDLTVDIYGTIVSDYLIDFFPVIMIIAFALIWITTILYSKRIIIRIESPIEEPIKKRPRRGRYVRVSELKKPIPVKKMPKKEKTLKETEELKKIVDLDSLLDETGLIDKKKKPKE</sequence>
<name>A0A0F9DS51_9ZZZZ</name>
<protein>
    <submittedName>
        <fullName evidence="2">Uncharacterized protein</fullName>
    </submittedName>
</protein>
<gene>
    <name evidence="2" type="ORF">LCGC14_2512730</name>
</gene>
<dbReference type="EMBL" id="LAZR01040343">
    <property type="protein sequence ID" value="KKL14728.1"/>
    <property type="molecule type" value="Genomic_DNA"/>
</dbReference>